<gene>
    <name evidence="1" type="ORF">DILT_LOCUS19857</name>
</gene>
<keyword evidence="2" id="KW-1185">Reference proteome</keyword>
<dbReference type="EMBL" id="UYRU01123369">
    <property type="protein sequence ID" value="VDN49687.1"/>
    <property type="molecule type" value="Genomic_DNA"/>
</dbReference>
<dbReference type="AlphaFoldDB" id="A0A3P7Q1T0"/>
<dbReference type="OrthoDB" id="1585644at2759"/>
<evidence type="ECO:0000313" key="2">
    <source>
        <dbReference type="Proteomes" id="UP000281553"/>
    </source>
</evidence>
<evidence type="ECO:0000313" key="1">
    <source>
        <dbReference type="EMBL" id="VDN49687.1"/>
    </source>
</evidence>
<dbReference type="Proteomes" id="UP000281553">
    <property type="component" value="Unassembled WGS sequence"/>
</dbReference>
<name>A0A3P7Q1T0_DIBLA</name>
<organism evidence="1 2">
    <name type="scientific">Dibothriocephalus latus</name>
    <name type="common">Fish tapeworm</name>
    <name type="synonym">Diphyllobothrium latum</name>
    <dbReference type="NCBI Taxonomy" id="60516"/>
    <lineage>
        <taxon>Eukaryota</taxon>
        <taxon>Metazoa</taxon>
        <taxon>Spiralia</taxon>
        <taxon>Lophotrochozoa</taxon>
        <taxon>Platyhelminthes</taxon>
        <taxon>Cestoda</taxon>
        <taxon>Eucestoda</taxon>
        <taxon>Diphyllobothriidea</taxon>
        <taxon>Diphyllobothriidae</taxon>
        <taxon>Dibothriocephalus</taxon>
    </lineage>
</organism>
<sequence length="63" mass="7237">MAQSRKPGTPVKGLEEKLPPRWTWEHYASGLLRDTELYIGKKPELKVQPRDIKLSVAMVTITF</sequence>
<accession>A0A3P7Q1T0</accession>
<proteinExistence type="predicted"/>
<protein>
    <submittedName>
        <fullName evidence="1">Uncharacterized protein</fullName>
    </submittedName>
</protein>
<reference evidence="1 2" key="1">
    <citation type="submission" date="2018-11" db="EMBL/GenBank/DDBJ databases">
        <authorList>
            <consortium name="Pathogen Informatics"/>
        </authorList>
    </citation>
    <scope>NUCLEOTIDE SEQUENCE [LARGE SCALE GENOMIC DNA]</scope>
</reference>